<dbReference type="EMBL" id="BKBA01000004">
    <property type="protein sequence ID" value="GEQ13222.1"/>
    <property type="molecule type" value="Genomic_DNA"/>
</dbReference>
<feature type="domain" description="Metallo-beta-lactamase" evidence="2">
    <location>
        <begin position="9"/>
        <end position="136"/>
    </location>
</feature>
<evidence type="ECO:0000313" key="3">
    <source>
        <dbReference type="EMBL" id="GEQ13222.1"/>
    </source>
</evidence>
<dbReference type="Gene3D" id="3.60.15.10">
    <property type="entry name" value="Ribonuclease Z/Hydroxyacylglutathione hydrolase-like"/>
    <property type="match status" value="2"/>
</dbReference>
<keyword evidence="4" id="KW-1185">Reference proteome</keyword>
<dbReference type="Pfam" id="PF00753">
    <property type="entry name" value="Lactamase_B"/>
    <property type="match status" value="1"/>
</dbReference>
<dbReference type="PANTHER" id="PTHR30619:SF1">
    <property type="entry name" value="RECOMBINATION PROTEIN 2"/>
    <property type="match status" value="1"/>
</dbReference>
<feature type="compositionally biased region" description="Low complexity" evidence="1">
    <location>
        <begin position="231"/>
        <end position="241"/>
    </location>
</feature>
<dbReference type="AlphaFoldDB" id="A0A512SZ48"/>
<gene>
    <name evidence="3" type="ORF">KLO01_12690</name>
</gene>
<dbReference type="InterPro" id="IPR001279">
    <property type="entry name" value="Metallo-B-lactamas"/>
</dbReference>
<feature type="compositionally biased region" description="Gly residues" evidence="1">
    <location>
        <begin position="242"/>
        <end position="253"/>
    </location>
</feature>
<sequence length="472" mass="49453">MRLRVFFAGDGDCLLLTTGEGRHVLVDGGRTVPFRENARPVLADLASAGEQVDLLVVSHIDADHIAGVISLLKEVAAWEVHDYQVGEGGNPTHPAPPTPRPPKVVGLWHNAWRAQLGDLEGPVAALAAHTAEALSLASGEADDATGAARLALDSLSGLAESIADGVTLLRLADDETPVARNAAFDHGLVLLRSPVHVEQVGSMALQVLGPAEVHLKKLREEWRAWIARQPASARNAGARPGAAGGAAGGGAGPGTATSSLPMSPPQARDLVREVARAAEAAAAAAPPAPAAPAAEPHDAGPPALIEHLSPTGVTAPNCASIILLAEEAGRTALLSGDAAEDEILEGLTAAGHLTQDTPFWCTLVKVQHHGSEYNLSTSFASRVLAEHYVFCADGAHGNPNPSVVRTLLETRAEADPRPFTVWFTCSEQRTVPPRRKAMRAALDEARRLEARHTGQVTVRVLPDDQPFLDIEV</sequence>
<evidence type="ECO:0000259" key="2">
    <source>
        <dbReference type="Pfam" id="PF00753"/>
    </source>
</evidence>
<dbReference type="InterPro" id="IPR036866">
    <property type="entry name" value="RibonucZ/Hydroxyglut_hydro"/>
</dbReference>
<organism evidence="3 4">
    <name type="scientific">Knoellia locipacati</name>
    <dbReference type="NCBI Taxonomy" id="882824"/>
    <lineage>
        <taxon>Bacteria</taxon>
        <taxon>Bacillati</taxon>
        <taxon>Actinomycetota</taxon>
        <taxon>Actinomycetes</taxon>
        <taxon>Micrococcales</taxon>
        <taxon>Intrasporangiaceae</taxon>
        <taxon>Knoellia</taxon>
    </lineage>
</organism>
<reference evidence="3 4" key="1">
    <citation type="submission" date="2019-07" db="EMBL/GenBank/DDBJ databases">
        <title>Whole genome shotgun sequence of Knoellia locipacati NBRC 109775.</title>
        <authorList>
            <person name="Hosoyama A."/>
            <person name="Uohara A."/>
            <person name="Ohji S."/>
            <person name="Ichikawa N."/>
        </authorList>
    </citation>
    <scope>NUCLEOTIDE SEQUENCE [LARGE SCALE GENOMIC DNA]</scope>
    <source>
        <strain evidence="3 4">NBRC 109775</strain>
    </source>
</reference>
<dbReference type="SUPFAM" id="SSF56281">
    <property type="entry name" value="Metallo-hydrolase/oxidoreductase"/>
    <property type="match status" value="1"/>
</dbReference>
<accession>A0A512SZ48</accession>
<protein>
    <recommendedName>
        <fullName evidence="2">Metallo-beta-lactamase domain-containing protein</fullName>
    </recommendedName>
</protein>
<dbReference type="OrthoDB" id="2971563at2"/>
<comment type="caution">
    <text evidence="3">The sequence shown here is derived from an EMBL/GenBank/DDBJ whole genome shotgun (WGS) entry which is preliminary data.</text>
</comment>
<dbReference type="Proteomes" id="UP000321793">
    <property type="component" value="Unassembled WGS sequence"/>
</dbReference>
<proteinExistence type="predicted"/>
<evidence type="ECO:0000256" key="1">
    <source>
        <dbReference type="SAM" id="MobiDB-lite"/>
    </source>
</evidence>
<evidence type="ECO:0000313" key="4">
    <source>
        <dbReference type="Proteomes" id="UP000321793"/>
    </source>
</evidence>
<dbReference type="RefSeq" id="WP_147063312.1">
    <property type="nucleotide sequence ID" value="NZ_BAABDN010000001.1"/>
</dbReference>
<feature type="region of interest" description="Disordered" evidence="1">
    <location>
        <begin position="231"/>
        <end position="306"/>
    </location>
</feature>
<dbReference type="PANTHER" id="PTHR30619">
    <property type="entry name" value="DNA INTERNALIZATION/COMPETENCE PROTEIN COMEC/REC2"/>
    <property type="match status" value="1"/>
</dbReference>
<name>A0A512SZ48_9MICO</name>
<dbReference type="InterPro" id="IPR052159">
    <property type="entry name" value="Competence_DNA_uptake"/>
</dbReference>